<dbReference type="GeneID" id="28739094"/>
<evidence type="ECO:0000256" key="1">
    <source>
        <dbReference type="SAM" id="MobiDB-lite"/>
    </source>
</evidence>
<dbReference type="AlphaFoldDB" id="A0A0N1HY70"/>
<dbReference type="OrthoDB" id="5408734at2759"/>
<dbReference type="Proteomes" id="UP000038010">
    <property type="component" value="Unassembled WGS sequence"/>
</dbReference>
<proteinExistence type="predicted"/>
<name>A0A0N1HY70_9EURO</name>
<dbReference type="VEuPathDB" id="FungiDB:AB675_6890"/>
<dbReference type="RefSeq" id="XP_018003195.1">
    <property type="nucleotide sequence ID" value="XM_018147214.1"/>
</dbReference>
<feature type="compositionally biased region" description="Polar residues" evidence="1">
    <location>
        <begin position="96"/>
        <end position="108"/>
    </location>
</feature>
<accession>A0A0N1HY70</accession>
<dbReference type="EMBL" id="LFJN01000005">
    <property type="protein sequence ID" value="KPI43232.1"/>
    <property type="molecule type" value="Genomic_DNA"/>
</dbReference>
<evidence type="ECO:0000313" key="3">
    <source>
        <dbReference type="Proteomes" id="UP000038010"/>
    </source>
</evidence>
<organism evidence="2 3">
    <name type="scientific">Cyphellophora attinorum</name>
    <dbReference type="NCBI Taxonomy" id="1664694"/>
    <lineage>
        <taxon>Eukaryota</taxon>
        <taxon>Fungi</taxon>
        <taxon>Dikarya</taxon>
        <taxon>Ascomycota</taxon>
        <taxon>Pezizomycotina</taxon>
        <taxon>Eurotiomycetes</taxon>
        <taxon>Chaetothyriomycetidae</taxon>
        <taxon>Chaetothyriales</taxon>
        <taxon>Cyphellophoraceae</taxon>
        <taxon>Cyphellophora</taxon>
    </lineage>
</organism>
<sequence length="133" mass="15119">MSSTNSEWRPKKARPQSTMAQNFSAALDEMFKLDGIGALELSLNQKYDFSRLPKAYELGHEVDTKKYQLDALEAQLRATEQRLREAETKHRRRSQMWASQRSPMQETFSETDESGDSDGQGRSSPTNTGGSRQ</sequence>
<reference evidence="2 3" key="1">
    <citation type="submission" date="2015-06" db="EMBL/GenBank/DDBJ databases">
        <title>Draft genome of the ant-associated black yeast Phialophora attae CBS 131958.</title>
        <authorList>
            <person name="Moreno L.F."/>
            <person name="Stielow B.J."/>
            <person name="de Hoog S."/>
            <person name="Vicente V.A."/>
            <person name="Weiss V.A."/>
            <person name="de Vries M."/>
            <person name="Cruz L.M."/>
            <person name="Souza E.M."/>
        </authorList>
    </citation>
    <scope>NUCLEOTIDE SEQUENCE [LARGE SCALE GENOMIC DNA]</scope>
    <source>
        <strain evidence="2 3">CBS 131958</strain>
    </source>
</reference>
<comment type="caution">
    <text evidence="2">The sequence shown here is derived from an EMBL/GenBank/DDBJ whole genome shotgun (WGS) entry which is preliminary data.</text>
</comment>
<protein>
    <submittedName>
        <fullName evidence="2">Uncharacterized protein</fullName>
    </submittedName>
</protein>
<feature type="compositionally biased region" description="Polar residues" evidence="1">
    <location>
        <begin position="120"/>
        <end position="133"/>
    </location>
</feature>
<evidence type="ECO:0000313" key="2">
    <source>
        <dbReference type="EMBL" id="KPI43232.1"/>
    </source>
</evidence>
<gene>
    <name evidence="2" type="ORF">AB675_6890</name>
</gene>
<keyword evidence="3" id="KW-1185">Reference proteome</keyword>
<feature type="region of interest" description="Disordered" evidence="1">
    <location>
        <begin position="82"/>
        <end position="133"/>
    </location>
</feature>